<feature type="compositionally biased region" description="Polar residues" evidence="1">
    <location>
        <begin position="104"/>
        <end position="113"/>
    </location>
</feature>
<feature type="region of interest" description="Disordered" evidence="1">
    <location>
        <begin position="104"/>
        <end position="127"/>
    </location>
</feature>
<comment type="caution">
    <text evidence="2">The sequence shown here is derived from an EMBL/GenBank/DDBJ whole genome shotgun (WGS) entry which is preliminary data.</text>
</comment>
<protein>
    <submittedName>
        <fullName evidence="2">13650_t:CDS:1</fullName>
    </submittedName>
</protein>
<evidence type="ECO:0000256" key="1">
    <source>
        <dbReference type="SAM" id="MobiDB-lite"/>
    </source>
</evidence>
<accession>A0A9W4X1N6</accession>
<name>A0A9W4X1N6_9GLOM</name>
<gene>
    <name evidence="2" type="ORF">FWILDA_LOCUS9307</name>
</gene>
<proteinExistence type="predicted"/>
<evidence type="ECO:0000313" key="2">
    <source>
        <dbReference type="EMBL" id="CAI2179877.1"/>
    </source>
</evidence>
<sequence length="127" mass="14787">MNSKRLLSAPIWYKIEGHHANKMIKELPEDDFIDFFDAVRIEKRLPISKSTLNLHVKKEIILYTLNETIFIHDCQGYFSKLINIFKINKQNLIEVMLPDEYQVSAPSTSSQDSQAEKIDITYKSHSS</sequence>
<dbReference type="EMBL" id="CAMKVN010002165">
    <property type="protein sequence ID" value="CAI2179877.1"/>
    <property type="molecule type" value="Genomic_DNA"/>
</dbReference>
<dbReference type="Proteomes" id="UP001153678">
    <property type="component" value="Unassembled WGS sequence"/>
</dbReference>
<dbReference type="AlphaFoldDB" id="A0A9W4X1N6"/>
<keyword evidence="3" id="KW-1185">Reference proteome</keyword>
<evidence type="ECO:0000313" key="3">
    <source>
        <dbReference type="Proteomes" id="UP001153678"/>
    </source>
</evidence>
<reference evidence="2" key="1">
    <citation type="submission" date="2022-08" db="EMBL/GenBank/DDBJ databases">
        <authorList>
            <person name="Kallberg Y."/>
            <person name="Tangrot J."/>
            <person name="Rosling A."/>
        </authorList>
    </citation>
    <scope>NUCLEOTIDE SEQUENCE</scope>
    <source>
        <strain evidence="2">Wild A</strain>
    </source>
</reference>
<organism evidence="2 3">
    <name type="scientific">Funneliformis geosporum</name>
    <dbReference type="NCBI Taxonomy" id="1117311"/>
    <lineage>
        <taxon>Eukaryota</taxon>
        <taxon>Fungi</taxon>
        <taxon>Fungi incertae sedis</taxon>
        <taxon>Mucoromycota</taxon>
        <taxon>Glomeromycotina</taxon>
        <taxon>Glomeromycetes</taxon>
        <taxon>Glomerales</taxon>
        <taxon>Glomeraceae</taxon>
        <taxon>Funneliformis</taxon>
    </lineage>
</organism>
<feature type="compositionally biased region" description="Basic and acidic residues" evidence="1">
    <location>
        <begin position="114"/>
        <end position="127"/>
    </location>
</feature>